<dbReference type="AlphaFoldDB" id="A0A8H3HWD6"/>
<gene>
    <name evidence="1" type="ORF">RDB_LOCUS5150</name>
</gene>
<dbReference type="EMBL" id="CAJNJQ010000111">
    <property type="protein sequence ID" value="CAE7056928.1"/>
    <property type="molecule type" value="Genomic_DNA"/>
</dbReference>
<sequence>MTRLLLAPIVSAIRGQPHIYSGFASFTRASSALLNSQPKTSSMSEALNVVITEITKDTPNFDAQLEEMTTLLSLAFTKPLDPMTSPAVGVTYEDNPELHHHYSRAQLQVALTGAGRVFRAYINTNGVERLAGVAVWYEPGRQFLDRDEQRIYWENFTNRLDNETGKWWEEVVC</sequence>
<protein>
    <submittedName>
        <fullName evidence="1">Uncharacterized protein</fullName>
    </submittedName>
</protein>
<organism evidence="1 2">
    <name type="scientific">Rhizoctonia solani</name>
    <dbReference type="NCBI Taxonomy" id="456999"/>
    <lineage>
        <taxon>Eukaryota</taxon>
        <taxon>Fungi</taxon>
        <taxon>Dikarya</taxon>
        <taxon>Basidiomycota</taxon>
        <taxon>Agaricomycotina</taxon>
        <taxon>Agaricomycetes</taxon>
        <taxon>Cantharellales</taxon>
        <taxon>Ceratobasidiaceae</taxon>
        <taxon>Rhizoctonia</taxon>
    </lineage>
</organism>
<name>A0A8H3HWD6_9AGAM</name>
<dbReference type="Gene3D" id="3.40.630.30">
    <property type="match status" value="1"/>
</dbReference>
<reference evidence="1" key="1">
    <citation type="submission" date="2021-01" db="EMBL/GenBank/DDBJ databases">
        <authorList>
            <person name="Kaushik A."/>
        </authorList>
    </citation>
    <scope>NUCLEOTIDE SEQUENCE</scope>
    <source>
        <strain evidence="1">AG5</strain>
    </source>
</reference>
<accession>A0A8H3HWD6</accession>
<evidence type="ECO:0000313" key="1">
    <source>
        <dbReference type="EMBL" id="CAE7056928.1"/>
    </source>
</evidence>
<dbReference type="Proteomes" id="UP000663827">
    <property type="component" value="Unassembled WGS sequence"/>
</dbReference>
<proteinExistence type="predicted"/>
<comment type="caution">
    <text evidence="1">The sequence shown here is derived from an EMBL/GenBank/DDBJ whole genome shotgun (WGS) entry which is preliminary data.</text>
</comment>
<evidence type="ECO:0000313" key="2">
    <source>
        <dbReference type="Proteomes" id="UP000663827"/>
    </source>
</evidence>